<dbReference type="EMBL" id="CP104205">
    <property type="protein sequence ID" value="UWX53778.1"/>
    <property type="molecule type" value="Genomic_DNA"/>
</dbReference>
<sequence length="105" mass="11362">MGSANGSRRLWCIGQWHCLLAIQPHEIEFHLLICHVGLKDDLFAIVGSFGVVIVVVSGGQGSVLAAIKIHDPKVGQVFVRHDILKVSHVDDLAAIREICGSEINS</sequence>
<evidence type="ECO:0000256" key="1">
    <source>
        <dbReference type="SAM" id="Phobius"/>
    </source>
</evidence>
<name>A0ABY5Y4J1_9FLAO</name>
<feature type="transmembrane region" description="Helical" evidence="1">
    <location>
        <begin position="42"/>
        <end position="67"/>
    </location>
</feature>
<keyword evidence="1" id="KW-0812">Transmembrane</keyword>
<reference evidence="2" key="1">
    <citation type="submission" date="2022-09" db="EMBL/GenBank/DDBJ databases">
        <title>Maribacter litopenaei sp. nov., isolated from the intestinal tract of the Pacific White Shrimp, Litopenaeus vannamei.</title>
        <authorList>
            <person name="Kim S.Y."/>
            <person name="Hwang C.Y."/>
        </authorList>
    </citation>
    <scope>NUCLEOTIDE SEQUENCE</scope>
    <source>
        <strain evidence="2">HL-LV01</strain>
    </source>
</reference>
<keyword evidence="3" id="KW-1185">Reference proteome</keyword>
<evidence type="ECO:0000313" key="3">
    <source>
        <dbReference type="Proteomes" id="UP001059209"/>
    </source>
</evidence>
<keyword evidence="1" id="KW-0472">Membrane</keyword>
<proteinExistence type="predicted"/>
<dbReference type="Proteomes" id="UP001059209">
    <property type="component" value="Chromosome"/>
</dbReference>
<dbReference type="RefSeq" id="WP_260571292.1">
    <property type="nucleotide sequence ID" value="NZ_CP104205.1"/>
</dbReference>
<organism evidence="2 3">
    <name type="scientific">Maribacter litopenaei</name>
    <dbReference type="NCBI Taxonomy" id="2976127"/>
    <lineage>
        <taxon>Bacteria</taxon>
        <taxon>Pseudomonadati</taxon>
        <taxon>Bacteroidota</taxon>
        <taxon>Flavobacteriia</taxon>
        <taxon>Flavobacteriales</taxon>
        <taxon>Flavobacteriaceae</taxon>
        <taxon>Maribacter</taxon>
    </lineage>
</organism>
<keyword evidence="1" id="KW-1133">Transmembrane helix</keyword>
<gene>
    <name evidence="2" type="ORF">NYZ99_11570</name>
</gene>
<protein>
    <submittedName>
        <fullName evidence="2">Uncharacterized protein</fullName>
    </submittedName>
</protein>
<accession>A0ABY5Y4J1</accession>
<evidence type="ECO:0000313" key="2">
    <source>
        <dbReference type="EMBL" id="UWX53778.1"/>
    </source>
</evidence>